<dbReference type="AlphaFoldDB" id="A0A6S6SSE2"/>
<evidence type="ECO:0000313" key="1">
    <source>
        <dbReference type="EMBL" id="CAA6807813.1"/>
    </source>
</evidence>
<sequence length="199" mass="23682">MYDKETIITKDNIASYYEFMGSNERSTHRDLIHFSFNVRSPLTIYDLLNLEQHRERIDDNWKYSCFQDGRVKSQSYFGVKDTLKPIEEYVEEIKSSSEYKEYVFKSQIVVMEQYSNDIYNLSENDSYTLNYSNSDYNRTINDLLETLSCIDIVDVNTYELWKTNSVPSMDKEYFYENITFKGSDISLLSKVIKEYISTH</sequence>
<name>A0A6S6SSE2_9BACT</name>
<proteinExistence type="predicted"/>
<gene>
    <name evidence="1" type="ORF">HELGO_WM3339</name>
</gene>
<dbReference type="EMBL" id="CACVAS010000047">
    <property type="protein sequence ID" value="CAA6807813.1"/>
    <property type="molecule type" value="Genomic_DNA"/>
</dbReference>
<protein>
    <submittedName>
        <fullName evidence="1">Uncharacterized protein</fullName>
    </submittedName>
</protein>
<organism evidence="1">
    <name type="scientific">uncultured Sulfurovum sp</name>
    <dbReference type="NCBI Taxonomy" id="269237"/>
    <lineage>
        <taxon>Bacteria</taxon>
        <taxon>Pseudomonadati</taxon>
        <taxon>Campylobacterota</taxon>
        <taxon>Epsilonproteobacteria</taxon>
        <taxon>Campylobacterales</taxon>
        <taxon>Sulfurovaceae</taxon>
        <taxon>Sulfurovum</taxon>
        <taxon>environmental samples</taxon>
    </lineage>
</organism>
<accession>A0A6S6SSE2</accession>
<reference evidence="1" key="1">
    <citation type="submission" date="2020-01" db="EMBL/GenBank/DDBJ databases">
        <authorList>
            <person name="Meier V. D."/>
            <person name="Meier V D."/>
        </authorList>
    </citation>
    <scope>NUCLEOTIDE SEQUENCE</scope>
    <source>
        <strain evidence="1">HLG_WM_MAG_01</strain>
    </source>
</reference>